<feature type="region of interest" description="Disordered" evidence="1">
    <location>
        <begin position="302"/>
        <end position="344"/>
    </location>
</feature>
<evidence type="ECO:0000313" key="4">
    <source>
        <dbReference type="Proteomes" id="UP001595075"/>
    </source>
</evidence>
<feature type="compositionally biased region" description="Low complexity" evidence="1">
    <location>
        <begin position="28"/>
        <end position="42"/>
    </location>
</feature>
<keyword evidence="4" id="KW-1185">Reference proteome</keyword>
<feature type="compositionally biased region" description="Polar residues" evidence="1">
    <location>
        <begin position="654"/>
        <end position="688"/>
    </location>
</feature>
<dbReference type="PANTHER" id="PTHR13526:SF8">
    <property type="entry name" value="TRANSCRIPTION FACTOR SPT20 HOMOLOG"/>
    <property type="match status" value="1"/>
</dbReference>
<feature type="compositionally biased region" description="Basic and acidic residues" evidence="1">
    <location>
        <begin position="237"/>
        <end position="267"/>
    </location>
</feature>
<dbReference type="Proteomes" id="UP001595075">
    <property type="component" value="Unassembled WGS sequence"/>
</dbReference>
<name>A0ABR4D0N5_9HELO</name>
<feature type="region of interest" description="Disordered" evidence="1">
    <location>
        <begin position="1"/>
        <end position="94"/>
    </location>
</feature>
<feature type="compositionally biased region" description="Polar residues" evidence="1">
    <location>
        <begin position="583"/>
        <end position="623"/>
    </location>
</feature>
<feature type="compositionally biased region" description="Low complexity" evidence="1">
    <location>
        <begin position="1"/>
        <end position="13"/>
    </location>
</feature>
<feature type="compositionally biased region" description="Basic and acidic residues" evidence="1">
    <location>
        <begin position="475"/>
        <end position="517"/>
    </location>
</feature>
<feature type="region of interest" description="Disordered" evidence="1">
    <location>
        <begin position="842"/>
        <end position="866"/>
    </location>
</feature>
<feature type="compositionally biased region" description="Low complexity" evidence="1">
    <location>
        <begin position="521"/>
        <end position="548"/>
    </location>
</feature>
<dbReference type="PANTHER" id="PTHR13526">
    <property type="entry name" value="TRANSCRIPTION FACTOR SPT20 HOMOLOG"/>
    <property type="match status" value="1"/>
</dbReference>
<dbReference type="InterPro" id="IPR046468">
    <property type="entry name" value="Spt20-like_SEP"/>
</dbReference>
<evidence type="ECO:0000259" key="2">
    <source>
        <dbReference type="Pfam" id="PF12090"/>
    </source>
</evidence>
<dbReference type="EMBL" id="JAZHXI010000001">
    <property type="protein sequence ID" value="KAL2075702.1"/>
    <property type="molecule type" value="Genomic_DNA"/>
</dbReference>
<protein>
    <recommendedName>
        <fullName evidence="2">Spt20-like SEP domain-containing protein</fullName>
    </recommendedName>
</protein>
<feature type="compositionally biased region" description="Pro residues" evidence="1">
    <location>
        <begin position="325"/>
        <end position="336"/>
    </location>
</feature>
<feature type="compositionally biased region" description="Polar residues" evidence="1">
    <location>
        <begin position="558"/>
        <end position="568"/>
    </location>
</feature>
<sequence length="963" mass="105432">MAPSSTATQSQTTKVKRPIPPGIQTNGINSSNSSPSPSISNSRLPPTTKYPPNSATSNGAGSSASGPRSASRIRRDAPPHLLGRGQRNSSAGLRSASLIGDSSVAHTVEPQPYIKSDGYILKKYRGHPPSLIIHLHPTHFRFDQQEGSFKYNSPMQVVIQHLRDRTIPYELMDWFNEVPYYEGCMIVQIHDHKSIAPSQTTDRPKSAVGKTVPFSIHNYNAYLTPSPYVPYPAENDIAGKAKGADNEDKKKDKENMPAPDLPHDARNKGPASPKQPKIQTIVLRPTALSNYADLAMKAGEVQPVTDGRRESRQDANGVPLSATVPPTPTTAVPPTPQTSMAPPAKRLKKTHTELNSSNIYAAESQITFATTAPLMLEPVSSVGQAAALLASLAHPMHSEAPPAPKTRKRTVAELAADEAQAADQERHMLTFDERLGPNTARAAGGVNPGDGTGQAGGVSFEPRFERFKAIENLKAQHEETKRAEKLRREEAERKSRQEQERNKLRDEAEKREQDKARILAQQQMANRQQLQQETQRRQMAAQAQAGLQGPSHLPPQGAQPQTQHAHPQTNGIVANGMAAQPQRFHQQVSQAQASSPIVRNGTPHSHSSPAGNQMGNVPMQQTTSSMGGSPPRPGSVVQQNHPQMAAPAGHPMSAQRSQQSHAGTPRMPNSTPNIQSTPLNRQISQTPRMSQGSPMQASMAAMQGMQGMQGMPMMNGQQMPVMNNQQAMQFQQQQHRMAQAQAMRNGTLQQQQAVMAGMVPQQMTPQQAQQYMMNQNMMRNQQGMPNQLAQTYAAQMAAMAQRSGGLPPNMNQNMMNGNPGMGGMQQMTPQQLQMQRDMQMQQMRQQAQAQGQGQQSPQQMQQQAMFQQSVQQAAQTLYAAQRPKMAMSFPNGIIPEETDRQLRMQCQTSATQQMQRRFAAQRQQAQAQAQAQQQHNMMAQAQAQAQGQGMQQNMNGMQGSMGM</sequence>
<feature type="domain" description="Spt20-like SEP" evidence="2">
    <location>
        <begin position="126"/>
        <end position="389"/>
    </location>
</feature>
<evidence type="ECO:0000256" key="1">
    <source>
        <dbReference type="SAM" id="MobiDB-lite"/>
    </source>
</evidence>
<accession>A0ABR4D0N5</accession>
<comment type="caution">
    <text evidence="3">The sequence shown here is derived from an EMBL/GenBank/DDBJ whole genome shotgun (WGS) entry which is preliminary data.</text>
</comment>
<dbReference type="Pfam" id="PF12090">
    <property type="entry name" value="Spt20_SEP"/>
    <property type="match status" value="1"/>
</dbReference>
<feature type="compositionally biased region" description="Low complexity" evidence="1">
    <location>
        <begin position="54"/>
        <end position="70"/>
    </location>
</feature>
<feature type="region of interest" description="Disordered" evidence="1">
    <location>
        <begin position="234"/>
        <end position="281"/>
    </location>
</feature>
<organism evidence="3 4">
    <name type="scientific">Oculimacula yallundae</name>
    <dbReference type="NCBI Taxonomy" id="86028"/>
    <lineage>
        <taxon>Eukaryota</taxon>
        <taxon>Fungi</taxon>
        <taxon>Dikarya</taxon>
        <taxon>Ascomycota</taxon>
        <taxon>Pezizomycotina</taxon>
        <taxon>Leotiomycetes</taxon>
        <taxon>Helotiales</taxon>
        <taxon>Ploettnerulaceae</taxon>
        <taxon>Oculimacula</taxon>
    </lineage>
</organism>
<dbReference type="InterPro" id="IPR021950">
    <property type="entry name" value="Spt20"/>
</dbReference>
<reference evidence="3 4" key="1">
    <citation type="journal article" date="2024" name="Commun. Biol.">
        <title>Comparative genomic analysis of thermophilic fungi reveals convergent evolutionary adaptations and gene losses.</title>
        <authorList>
            <person name="Steindorff A.S."/>
            <person name="Aguilar-Pontes M.V."/>
            <person name="Robinson A.J."/>
            <person name="Andreopoulos B."/>
            <person name="LaButti K."/>
            <person name="Kuo A."/>
            <person name="Mondo S."/>
            <person name="Riley R."/>
            <person name="Otillar R."/>
            <person name="Haridas S."/>
            <person name="Lipzen A."/>
            <person name="Grimwood J."/>
            <person name="Schmutz J."/>
            <person name="Clum A."/>
            <person name="Reid I.D."/>
            <person name="Moisan M.C."/>
            <person name="Butler G."/>
            <person name="Nguyen T.T.M."/>
            <person name="Dewar K."/>
            <person name="Conant G."/>
            <person name="Drula E."/>
            <person name="Henrissat B."/>
            <person name="Hansel C."/>
            <person name="Singer S."/>
            <person name="Hutchinson M.I."/>
            <person name="de Vries R.P."/>
            <person name="Natvig D.O."/>
            <person name="Powell A.J."/>
            <person name="Tsang A."/>
            <person name="Grigoriev I.V."/>
        </authorList>
    </citation>
    <scope>NUCLEOTIDE SEQUENCE [LARGE SCALE GENOMIC DNA]</scope>
    <source>
        <strain evidence="3 4">CBS 494.80</strain>
    </source>
</reference>
<feature type="region of interest" description="Disordered" evidence="1">
    <location>
        <begin position="475"/>
        <end position="568"/>
    </location>
</feature>
<feature type="region of interest" description="Disordered" evidence="1">
    <location>
        <begin position="580"/>
        <end position="696"/>
    </location>
</feature>
<gene>
    <name evidence="3" type="ORF">VTL71DRAFT_645</name>
</gene>
<proteinExistence type="predicted"/>
<evidence type="ECO:0000313" key="3">
    <source>
        <dbReference type="EMBL" id="KAL2075702.1"/>
    </source>
</evidence>